<name>A0A166VCW3_9HYPO</name>
<dbReference type="OrthoDB" id="5238042at2759"/>
<comment type="caution">
    <text evidence="2">The sequence shown here is derived from an EMBL/GenBank/DDBJ whole genome shotgun (WGS) entry which is preliminary data.</text>
</comment>
<reference evidence="2 3" key="1">
    <citation type="journal article" date="2016" name="Genome Biol. Evol.">
        <title>Divergent and convergent evolution of fungal pathogenicity.</title>
        <authorList>
            <person name="Shang Y."/>
            <person name="Xiao G."/>
            <person name="Zheng P."/>
            <person name="Cen K."/>
            <person name="Zhan S."/>
            <person name="Wang C."/>
        </authorList>
    </citation>
    <scope>NUCLEOTIDE SEQUENCE [LARGE SCALE GENOMIC DNA]</scope>
    <source>
        <strain evidence="2 3">RCEF 2490</strain>
    </source>
</reference>
<keyword evidence="3" id="KW-1185">Reference proteome</keyword>
<feature type="region of interest" description="Disordered" evidence="1">
    <location>
        <begin position="86"/>
        <end position="114"/>
    </location>
</feature>
<proteinExistence type="predicted"/>
<dbReference type="Proteomes" id="UP000078544">
    <property type="component" value="Unassembled WGS sequence"/>
</dbReference>
<feature type="compositionally biased region" description="Polar residues" evidence="1">
    <location>
        <begin position="104"/>
        <end position="114"/>
    </location>
</feature>
<evidence type="ECO:0000313" key="2">
    <source>
        <dbReference type="EMBL" id="OAA33522.1"/>
    </source>
</evidence>
<gene>
    <name evidence="2" type="ORF">AAL_00987</name>
</gene>
<feature type="region of interest" description="Disordered" evidence="1">
    <location>
        <begin position="153"/>
        <end position="185"/>
    </location>
</feature>
<sequence length="185" mass="19720">MVHCQTKPPSRIMGSNSVLSMTACPQDNTMSTTDIPGSTLPANASFCSNPSLTQHETPGTPLRPAASSTGCRSVKSIVAWLESSSGSARSWSPRGAAPTDLTHDLSTSSISTSLEPRRLNHSVSGASDVEEYSLTYLKYKQYFTDEPLRCCLGDGKGDSDPVTAPDDAEAGESFVQRDPEDVRAF</sequence>
<dbReference type="AlphaFoldDB" id="A0A166VCW3"/>
<accession>A0A166VCW3</accession>
<feature type="compositionally biased region" description="Low complexity" evidence="1">
    <location>
        <begin position="86"/>
        <end position="98"/>
    </location>
</feature>
<dbReference type="EMBL" id="AZGY01000001">
    <property type="protein sequence ID" value="OAA33522.1"/>
    <property type="molecule type" value="Genomic_DNA"/>
</dbReference>
<evidence type="ECO:0000256" key="1">
    <source>
        <dbReference type="SAM" id="MobiDB-lite"/>
    </source>
</evidence>
<protein>
    <submittedName>
        <fullName evidence="2">Uncharacterized protein</fullName>
    </submittedName>
</protein>
<organism evidence="2 3">
    <name type="scientific">Moelleriella libera RCEF 2490</name>
    <dbReference type="NCBI Taxonomy" id="1081109"/>
    <lineage>
        <taxon>Eukaryota</taxon>
        <taxon>Fungi</taxon>
        <taxon>Dikarya</taxon>
        <taxon>Ascomycota</taxon>
        <taxon>Pezizomycotina</taxon>
        <taxon>Sordariomycetes</taxon>
        <taxon>Hypocreomycetidae</taxon>
        <taxon>Hypocreales</taxon>
        <taxon>Clavicipitaceae</taxon>
        <taxon>Moelleriella</taxon>
    </lineage>
</organism>
<evidence type="ECO:0000313" key="3">
    <source>
        <dbReference type="Proteomes" id="UP000078544"/>
    </source>
</evidence>
<dbReference type="PROSITE" id="PS51257">
    <property type="entry name" value="PROKAR_LIPOPROTEIN"/>
    <property type="match status" value="1"/>
</dbReference>
<feature type="compositionally biased region" description="Basic and acidic residues" evidence="1">
    <location>
        <begin position="175"/>
        <end position="185"/>
    </location>
</feature>